<evidence type="ECO:0000313" key="2">
    <source>
        <dbReference type="Proteomes" id="UP001163223"/>
    </source>
</evidence>
<reference evidence="1" key="1">
    <citation type="submission" date="2022-11" db="EMBL/GenBank/DDBJ databases">
        <title>beta-Carotene-producing bacterium, Jeongeuplla avenae sp. nov., alleviates the salt stress of Arabidopsis seedlings.</title>
        <authorList>
            <person name="Jiang L."/>
            <person name="Lee J."/>
        </authorList>
    </citation>
    <scope>NUCLEOTIDE SEQUENCE</scope>
    <source>
        <strain evidence="1">DY_R2A_6</strain>
    </source>
</reference>
<organism evidence="1 2">
    <name type="scientific">Antarcticirhabdus aurantiaca</name>
    <dbReference type="NCBI Taxonomy" id="2606717"/>
    <lineage>
        <taxon>Bacteria</taxon>
        <taxon>Pseudomonadati</taxon>
        <taxon>Pseudomonadota</taxon>
        <taxon>Alphaproteobacteria</taxon>
        <taxon>Hyphomicrobiales</taxon>
        <taxon>Aurantimonadaceae</taxon>
        <taxon>Antarcticirhabdus</taxon>
    </lineage>
</organism>
<protein>
    <submittedName>
        <fullName evidence="1">Endo-1,4-beta-xylanase</fullName>
    </submittedName>
</protein>
<accession>A0ACD4NPN5</accession>
<evidence type="ECO:0000313" key="1">
    <source>
        <dbReference type="EMBL" id="WAJ28827.1"/>
    </source>
</evidence>
<keyword evidence="2" id="KW-1185">Reference proteome</keyword>
<dbReference type="EMBL" id="CP113520">
    <property type="protein sequence ID" value="WAJ28827.1"/>
    <property type="molecule type" value="Genomic_DNA"/>
</dbReference>
<name>A0ACD4NPN5_9HYPH</name>
<proteinExistence type="predicted"/>
<dbReference type="Proteomes" id="UP001163223">
    <property type="component" value="Chromosome"/>
</dbReference>
<sequence>MSMLSGRDRSAPRWGASGVDLRTPSLTRRSLIGGAAALAATGSLSFGARAAGPGLGAVPFGAAIQNEFFDEPDYRQLFLDHCDIILPMNELKLGQLRPTREAFRFEPADRLVEFARAHGRRSRGHTFCWWNDLPPWLEAVRDAREAERILRDHIEAVAGRYAGRLESWDVVNEVIAWDPAEEGALRDYYWLQVLGPRHIPIAFEAAAAADPGARLVVNDFDLEFVGSRYDMRREIALSMVRQLKDSGHAVHAVGIQAHLYSDLRIDVDALGRFCEALKAMDCGLLVTELDIIDWKIEGGPAEQDAAAERIVSDLLDGILPAGPPEAVIAWGLTDRHSWVGDVMPRSDGNERPLPFDAENRPKPWYDMLRRRLAAGR</sequence>
<gene>
    <name evidence="1" type="ORF">OXU80_00815</name>
</gene>